<proteinExistence type="predicted"/>
<evidence type="ECO:0000313" key="2">
    <source>
        <dbReference type="EMBL" id="KAJ7411590.1"/>
    </source>
</evidence>
<keyword evidence="1" id="KW-1133">Transmembrane helix</keyword>
<organism evidence="2 3">
    <name type="scientific">Willisornis vidua</name>
    <name type="common">Xingu scale-backed antbird</name>
    <dbReference type="NCBI Taxonomy" id="1566151"/>
    <lineage>
        <taxon>Eukaryota</taxon>
        <taxon>Metazoa</taxon>
        <taxon>Chordata</taxon>
        <taxon>Craniata</taxon>
        <taxon>Vertebrata</taxon>
        <taxon>Euteleostomi</taxon>
        <taxon>Archelosauria</taxon>
        <taxon>Archosauria</taxon>
        <taxon>Dinosauria</taxon>
        <taxon>Saurischia</taxon>
        <taxon>Theropoda</taxon>
        <taxon>Coelurosauria</taxon>
        <taxon>Aves</taxon>
        <taxon>Neognathae</taxon>
        <taxon>Neoaves</taxon>
        <taxon>Telluraves</taxon>
        <taxon>Australaves</taxon>
        <taxon>Passeriformes</taxon>
        <taxon>Thamnophilidae</taxon>
        <taxon>Willisornis</taxon>
    </lineage>
</organism>
<keyword evidence="3" id="KW-1185">Reference proteome</keyword>
<evidence type="ECO:0000313" key="3">
    <source>
        <dbReference type="Proteomes" id="UP001145742"/>
    </source>
</evidence>
<gene>
    <name evidence="2" type="ORF">WISP_102181</name>
</gene>
<dbReference type="Proteomes" id="UP001145742">
    <property type="component" value="Unassembled WGS sequence"/>
</dbReference>
<feature type="transmembrane region" description="Helical" evidence="1">
    <location>
        <begin position="15"/>
        <end position="37"/>
    </location>
</feature>
<protein>
    <submittedName>
        <fullName evidence="2">Uncharacterized protein</fullName>
    </submittedName>
</protein>
<dbReference type="EMBL" id="WHWB01034308">
    <property type="protein sequence ID" value="KAJ7411590.1"/>
    <property type="molecule type" value="Genomic_DNA"/>
</dbReference>
<reference evidence="2" key="1">
    <citation type="submission" date="2019-10" db="EMBL/GenBank/DDBJ databases">
        <authorList>
            <person name="Soares A.E.R."/>
            <person name="Aleixo A."/>
            <person name="Schneider P."/>
            <person name="Miyaki C.Y."/>
            <person name="Schneider M.P."/>
            <person name="Mello C."/>
            <person name="Vasconcelos A.T.R."/>
        </authorList>
    </citation>
    <scope>NUCLEOTIDE SEQUENCE</scope>
    <source>
        <tissue evidence="2">Muscle</tissue>
    </source>
</reference>
<evidence type="ECO:0000256" key="1">
    <source>
        <dbReference type="SAM" id="Phobius"/>
    </source>
</evidence>
<keyword evidence="1" id="KW-0812">Transmembrane</keyword>
<accession>A0ABQ9D4A0</accession>
<comment type="caution">
    <text evidence="2">The sequence shown here is derived from an EMBL/GenBank/DDBJ whole genome shotgun (WGS) entry which is preliminary data.</text>
</comment>
<sequence>MQKEPFLTNIAKEHFLLFVTGPAYPVSAFLATSMLAASVGRAVPKSSFEKPSHDEYWDPHFKKDVEVLESVQGRTTNVMKVLENMSCEEWLRELDLFSLKRRLMGDLIALYNHWKGDCSEVRAGLFYCVCSERTRRNGPNLRQGRFRLDIRKKIIIVRLVKHCNKLPREVVESLSLEVFKCLDLMPGDTV</sequence>
<keyword evidence="1" id="KW-0472">Membrane</keyword>
<name>A0ABQ9D4A0_9PASS</name>